<accession>A0A939DGQ5</accession>
<dbReference type="InterPro" id="IPR017463">
    <property type="entry name" value="Sulphur_relay_TusD/DsrE"/>
</dbReference>
<dbReference type="GO" id="GO:1990228">
    <property type="term" value="C:sulfurtransferase complex"/>
    <property type="evidence" value="ECO:0007669"/>
    <property type="project" value="TreeGrafter"/>
</dbReference>
<dbReference type="SUPFAM" id="SSF75169">
    <property type="entry name" value="DsrEFH-like"/>
    <property type="match status" value="1"/>
</dbReference>
<protein>
    <submittedName>
        <fullName evidence="5">Sulfurtransferase complex subunit TusD</fullName>
        <ecNumber evidence="5">2.8.1.-</ecNumber>
    </submittedName>
</protein>
<evidence type="ECO:0000256" key="2">
    <source>
        <dbReference type="ARBA" id="ARBA00007067"/>
    </source>
</evidence>
<sequence>MNYALLVLASPFSGTGSLTAARFAEAALGRGHHIARVFFLDQGVGAGMATAVSPQGEADPVARWADLAARHDLELVLCVSSALKRGLLDDTEAARYEREAHTVHPAFEIGGLGLLVEATAQADRVVTFGGSA</sequence>
<evidence type="ECO:0000313" key="6">
    <source>
        <dbReference type="Proteomes" id="UP000664303"/>
    </source>
</evidence>
<dbReference type="Pfam" id="PF02635">
    <property type="entry name" value="DsrE"/>
    <property type="match status" value="1"/>
</dbReference>
<dbReference type="GO" id="GO:0097163">
    <property type="term" value="F:sulfur carrier activity"/>
    <property type="evidence" value="ECO:0007669"/>
    <property type="project" value="TreeGrafter"/>
</dbReference>
<evidence type="ECO:0000256" key="1">
    <source>
        <dbReference type="ARBA" id="ARBA00004496"/>
    </source>
</evidence>
<dbReference type="EC" id="2.8.1.-" evidence="5"/>
<evidence type="ECO:0000256" key="4">
    <source>
        <dbReference type="ARBA" id="ARBA00022679"/>
    </source>
</evidence>
<dbReference type="Proteomes" id="UP000664303">
    <property type="component" value="Unassembled WGS sequence"/>
</dbReference>
<comment type="subcellular location">
    <subcellularLocation>
        <location evidence="1">Cytoplasm</location>
    </subcellularLocation>
</comment>
<keyword evidence="4 5" id="KW-0808">Transferase</keyword>
<evidence type="ECO:0000256" key="3">
    <source>
        <dbReference type="ARBA" id="ARBA00022490"/>
    </source>
</evidence>
<dbReference type="NCBIfam" id="TIGR03012">
    <property type="entry name" value="sulf_tusD_dsrE"/>
    <property type="match status" value="1"/>
</dbReference>
<organism evidence="5 6">
    <name type="scientific">Parahaliea mediterranea</name>
    <dbReference type="NCBI Taxonomy" id="651086"/>
    <lineage>
        <taxon>Bacteria</taxon>
        <taxon>Pseudomonadati</taxon>
        <taxon>Pseudomonadota</taxon>
        <taxon>Gammaproteobacteria</taxon>
        <taxon>Cellvibrionales</taxon>
        <taxon>Halieaceae</taxon>
        <taxon>Parahaliea</taxon>
    </lineage>
</organism>
<dbReference type="Gene3D" id="3.40.1260.10">
    <property type="entry name" value="DsrEFH-like"/>
    <property type="match status" value="1"/>
</dbReference>
<proteinExistence type="inferred from homology"/>
<gene>
    <name evidence="5" type="primary">tusD</name>
    <name evidence="5" type="ORF">JYP50_14125</name>
</gene>
<dbReference type="AlphaFoldDB" id="A0A939DGQ5"/>
<dbReference type="PANTHER" id="PTHR34874:SF3">
    <property type="entry name" value="SULFURTRANSFERASE TUSD"/>
    <property type="match status" value="1"/>
</dbReference>
<evidence type="ECO:0000313" key="5">
    <source>
        <dbReference type="EMBL" id="MBN7797743.1"/>
    </source>
</evidence>
<dbReference type="PANTHER" id="PTHR34874">
    <property type="entry name" value="PROTEIN YCHN"/>
    <property type="match status" value="1"/>
</dbReference>
<comment type="similarity">
    <text evidence="2">Belongs to the DsrE/TusD family.</text>
</comment>
<keyword evidence="6" id="KW-1185">Reference proteome</keyword>
<reference evidence="5" key="1">
    <citation type="submission" date="2021-02" db="EMBL/GenBank/DDBJ databases">
        <title>PHA producing bacteria isolated from coastal sediment in Guangdong, Shenzhen.</title>
        <authorList>
            <person name="Zheng W."/>
            <person name="Yu S."/>
            <person name="Huang Y."/>
        </authorList>
    </citation>
    <scope>NUCLEOTIDE SEQUENCE</scope>
    <source>
        <strain evidence="5">TN14-10</strain>
    </source>
</reference>
<dbReference type="GO" id="GO:0016783">
    <property type="term" value="F:sulfurtransferase activity"/>
    <property type="evidence" value="ECO:0007669"/>
    <property type="project" value="InterPro"/>
</dbReference>
<comment type="caution">
    <text evidence="5">The sequence shown here is derived from an EMBL/GenBank/DDBJ whole genome shotgun (WGS) entry which is preliminary data.</text>
</comment>
<dbReference type="EMBL" id="JAFKCZ010000009">
    <property type="protein sequence ID" value="MBN7797743.1"/>
    <property type="molecule type" value="Genomic_DNA"/>
</dbReference>
<name>A0A939DGQ5_9GAMM</name>
<dbReference type="NCBIfam" id="NF001237">
    <property type="entry name" value="PRK00207.1"/>
    <property type="match status" value="1"/>
</dbReference>
<dbReference type="RefSeq" id="WP_206561188.1">
    <property type="nucleotide sequence ID" value="NZ_JAFKCZ010000009.1"/>
</dbReference>
<dbReference type="InterPro" id="IPR027396">
    <property type="entry name" value="DsrEFH-like"/>
</dbReference>
<dbReference type="GO" id="GO:0002143">
    <property type="term" value="P:tRNA wobble position uridine thiolation"/>
    <property type="evidence" value="ECO:0007669"/>
    <property type="project" value="TreeGrafter"/>
</dbReference>
<dbReference type="InterPro" id="IPR003787">
    <property type="entry name" value="Sulphur_relay_DsrE/F-like"/>
</dbReference>
<keyword evidence="3" id="KW-0963">Cytoplasm</keyword>